<sequence length="167" mass="19370">MKEIMNSEQLSRTLKRMTHEIIERNQNLDDVVLVGIMKKGYPIAQILKDNLKRFADIDVDIYPVDIQAYRDDIKSKDQPVNQKIEVQDKNVILVDDVLFTGRSVRAAMDAINDHGRPKQIQLAIVIDRGHRELPIRADYIGKNIPTSKNERVIINMQYQTVYIEDIK</sequence>
<dbReference type="SUPFAM" id="SSF53271">
    <property type="entry name" value="PRTase-like"/>
    <property type="match status" value="1"/>
</dbReference>
<accession>A0AAW6UAM5</accession>
<evidence type="ECO:0000256" key="4">
    <source>
        <dbReference type="HAMAP-Rule" id="MF_01219"/>
    </source>
</evidence>
<dbReference type="GO" id="GO:0006355">
    <property type="term" value="P:regulation of DNA-templated transcription"/>
    <property type="evidence" value="ECO:0007669"/>
    <property type="project" value="UniProtKB-UniRule"/>
</dbReference>
<evidence type="ECO:0000259" key="5">
    <source>
        <dbReference type="Pfam" id="PF00156"/>
    </source>
</evidence>
<dbReference type="InterPro" id="IPR023050">
    <property type="entry name" value="PyrR"/>
</dbReference>
<keyword evidence="4 6" id="KW-0808">Transferase</keyword>
<keyword evidence="3 4" id="KW-0804">Transcription</keyword>
<evidence type="ECO:0000313" key="7">
    <source>
        <dbReference type="Proteomes" id="UP001431532"/>
    </source>
</evidence>
<keyword evidence="2 4" id="KW-0805">Transcription regulation</keyword>
<dbReference type="CDD" id="cd06223">
    <property type="entry name" value="PRTases_typeI"/>
    <property type="match status" value="1"/>
</dbReference>
<name>A0AAW6UAM5_9MOLU</name>
<dbReference type="PANTHER" id="PTHR11608:SF0">
    <property type="entry name" value="BIFUNCTIONAL PROTEIN PYRR"/>
    <property type="match status" value="1"/>
</dbReference>
<dbReference type="HAMAP" id="MF_01219">
    <property type="entry name" value="PyrR"/>
    <property type="match status" value="1"/>
</dbReference>
<dbReference type="Pfam" id="PF00156">
    <property type="entry name" value="Pribosyltran"/>
    <property type="match status" value="1"/>
</dbReference>
<feature type="short sequence motif" description="PRPP-binding" evidence="4">
    <location>
        <begin position="91"/>
        <end position="103"/>
    </location>
</feature>
<dbReference type="RefSeq" id="WP_282840221.1">
    <property type="nucleotide sequence ID" value="NZ_JASCXW010000059.1"/>
</dbReference>
<evidence type="ECO:0000256" key="1">
    <source>
        <dbReference type="ARBA" id="ARBA00005565"/>
    </source>
</evidence>
<dbReference type="AlphaFoldDB" id="A0AAW6UAM5"/>
<comment type="function">
    <text evidence="4">Regulates the transcription of the pyrimidine nucleotide (pyr) operon in response to exogenous pyrimidines.</text>
</comment>
<dbReference type="PANTHER" id="PTHR11608">
    <property type="entry name" value="BIFUNCTIONAL PROTEIN PYRR"/>
    <property type="match status" value="1"/>
</dbReference>
<dbReference type="EMBL" id="JASCXW010000059">
    <property type="protein sequence ID" value="MDI6453770.1"/>
    <property type="molecule type" value="Genomic_DNA"/>
</dbReference>
<dbReference type="InterPro" id="IPR050137">
    <property type="entry name" value="PyrR_bifunctional"/>
</dbReference>
<protein>
    <recommendedName>
        <fullName evidence="4">Bifunctional protein PyrR</fullName>
    </recommendedName>
    <domain>
        <recommendedName>
            <fullName evidence="4">Pyrimidine operon regulatory protein</fullName>
        </recommendedName>
    </domain>
    <domain>
        <recommendedName>
            <fullName evidence="4">Uracil phosphoribosyltransferase</fullName>
            <shortName evidence="4">UPRTase</shortName>
            <ecNumber evidence="4">2.4.2.9</ecNumber>
        </recommendedName>
    </domain>
</protein>
<dbReference type="Proteomes" id="UP001431532">
    <property type="component" value="Unassembled WGS sequence"/>
</dbReference>
<comment type="function">
    <text evidence="4">Also displays a weak uracil phosphoribosyltransferase activity which is not physiologically significant.</text>
</comment>
<dbReference type="InterPro" id="IPR000836">
    <property type="entry name" value="PRTase_dom"/>
</dbReference>
<dbReference type="Gene3D" id="3.40.50.2020">
    <property type="match status" value="1"/>
</dbReference>
<evidence type="ECO:0000256" key="3">
    <source>
        <dbReference type="ARBA" id="ARBA00023163"/>
    </source>
</evidence>
<comment type="similarity">
    <text evidence="1 4">Belongs to the purine/pyrimidine phosphoribosyltransferase family. PyrR subfamily.</text>
</comment>
<reference evidence="6" key="1">
    <citation type="submission" date="2023-05" db="EMBL/GenBank/DDBJ databases">
        <title>Mariniplasma microaerophilum sp. nov., a novel anaerobic mollicute isolated from terrestrial mud volcano, Taman Peninsula, Russia.</title>
        <authorList>
            <person name="Khomyakova M.A."/>
            <person name="Merkel A.Y."/>
            <person name="Slobodkin A.I."/>
        </authorList>
    </citation>
    <scope>NUCLEOTIDE SEQUENCE</scope>
    <source>
        <strain evidence="6">M4Ah</strain>
    </source>
</reference>
<dbReference type="EC" id="2.4.2.9" evidence="4"/>
<evidence type="ECO:0000256" key="2">
    <source>
        <dbReference type="ARBA" id="ARBA00023015"/>
    </source>
</evidence>
<comment type="caution">
    <text evidence="6">The sequence shown here is derived from an EMBL/GenBank/DDBJ whole genome shotgun (WGS) entry which is preliminary data.</text>
</comment>
<feature type="domain" description="Phosphoribosyltransferase" evidence="5">
    <location>
        <begin position="3"/>
        <end position="151"/>
    </location>
</feature>
<keyword evidence="4 6" id="KW-0328">Glycosyltransferase</keyword>
<proteinExistence type="inferred from homology"/>
<dbReference type="FunFam" id="3.40.50.2020:FF:000020">
    <property type="entry name" value="Bifunctional protein PyrR"/>
    <property type="match status" value="1"/>
</dbReference>
<dbReference type="InterPro" id="IPR029057">
    <property type="entry name" value="PRTase-like"/>
</dbReference>
<comment type="catalytic activity">
    <reaction evidence="4">
        <text>UMP + diphosphate = 5-phospho-alpha-D-ribose 1-diphosphate + uracil</text>
        <dbReference type="Rhea" id="RHEA:13017"/>
        <dbReference type="ChEBI" id="CHEBI:17568"/>
        <dbReference type="ChEBI" id="CHEBI:33019"/>
        <dbReference type="ChEBI" id="CHEBI:57865"/>
        <dbReference type="ChEBI" id="CHEBI:58017"/>
        <dbReference type="EC" id="2.4.2.9"/>
    </reaction>
</comment>
<gene>
    <name evidence="4 6" type="primary">pyrR</name>
    <name evidence="6" type="ORF">QJ521_09350</name>
</gene>
<dbReference type="NCBIfam" id="NF003549">
    <property type="entry name" value="PRK05205.1-5"/>
    <property type="match status" value="1"/>
</dbReference>
<keyword evidence="7" id="KW-1185">Reference proteome</keyword>
<dbReference type="GO" id="GO:0004845">
    <property type="term" value="F:uracil phosphoribosyltransferase activity"/>
    <property type="evidence" value="ECO:0007669"/>
    <property type="project" value="UniProtKB-UniRule"/>
</dbReference>
<evidence type="ECO:0000313" key="6">
    <source>
        <dbReference type="EMBL" id="MDI6453770.1"/>
    </source>
</evidence>
<organism evidence="6 7">
    <name type="scientific">Peloplasma aerotolerans</name>
    <dbReference type="NCBI Taxonomy" id="3044389"/>
    <lineage>
        <taxon>Bacteria</taxon>
        <taxon>Bacillati</taxon>
        <taxon>Mycoplasmatota</taxon>
        <taxon>Mollicutes</taxon>
        <taxon>Acholeplasmatales</taxon>
        <taxon>Acholeplasmataceae</taxon>
        <taxon>Peloplasma</taxon>
    </lineage>
</organism>